<keyword evidence="4" id="KW-1185">Reference proteome</keyword>
<evidence type="ECO:0000256" key="1">
    <source>
        <dbReference type="SAM" id="MobiDB-lite"/>
    </source>
</evidence>
<feature type="region of interest" description="Disordered" evidence="1">
    <location>
        <begin position="35"/>
        <end position="239"/>
    </location>
</feature>
<reference evidence="3" key="2">
    <citation type="submission" date="2022-06" db="UniProtKB">
        <authorList>
            <consortium name="EnsemblMetazoa"/>
        </authorList>
    </citation>
    <scope>IDENTIFICATION</scope>
    <source>
        <strain evidence="3">PS312</strain>
    </source>
</reference>
<feature type="compositionally biased region" description="Acidic residues" evidence="1">
    <location>
        <begin position="204"/>
        <end position="213"/>
    </location>
</feature>
<feature type="compositionally biased region" description="Basic residues" evidence="1">
    <location>
        <begin position="180"/>
        <end position="190"/>
    </location>
</feature>
<feature type="compositionally biased region" description="Low complexity" evidence="1">
    <location>
        <begin position="63"/>
        <end position="78"/>
    </location>
</feature>
<protein>
    <submittedName>
        <fullName evidence="3">Uncharacterized protein</fullName>
    </submittedName>
</protein>
<feature type="region of interest" description="Disordered" evidence="1">
    <location>
        <begin position="283"/>
        <end position="368"/>
    </location>
</feature>
<accession>A0A2A6C0D3</accession>
<feature type="compositionally biased region" description="Basic residues" evidence="1">
    <location>
        <begin position="297"/>
        <end position="313"/>
    </location>
</feature>
<sequence length="368" mass="40333">MIPLAALYYTLAAAVAAATVIGSCCMKQKKTEATRRSASLKHFHDDLEVSTNKTQESPRGERTLPTTTTATQTQLQLTSIKTARARPESRRVKDIAQRREGRRRHENPPSSCRNRRVVATAQRSNISLTGKRGPNSLTPSSGKGAPSYTAKNSRRRGPQLTSDSRPRRRSLLERASNMAKRTREKKKSDKKAKENQRKKMLDLTDSDEESEDSEAMRHRMTFPADPYNQRVPSYTAPDGRVLTPKVEPLAGKEAIFEQIAIRREFRKAVEYPTMEDIKSMWDSIENKDEGGGGGGRGRGRRRSGTSSSKKKGPVPRSSETPTDTQKTSEAEPRGALQPIAAGGGVTAAAAAGAGGLSNRPSKTDVEDC</sequence>
<proteinExistence type="predicted"/>
<evidence type="ECO:0000256" key="2">
    <source>
        <dbReference type="SAM" id="SignalP"/>
    </source>
</evidence>
<name>A0A2A6C0D3_PRIPA</name>
<gene>
    <name evidence="3" type="primary">WBGene00280489</name>
</gene>
<dbReference type="EnsemblMetazoa" id="PPA42120.1">
    <property type="protein sequence ID" value="PPA42120.1"/>
    <property type="gene ID" value="WBGene00280489"/>
</dbReference>
<feature type="compositionally biased region" description="Basic and acidic residues" evidence="1">
    <location>
        <begin position="85"/>
        <end position="99"/>
    </location>
</feature>
<reference evidence="4" key="1">
    <citation type="journal article" date="2008" name="Nat. Genet.">
        <title>The Pristionchus pacificus genome provides a unique perspective on nematode lifestyle and parasitism.</title>
        <authorList>
            <person name="Dieterich C."/>
            <person name="Clifton S.W."/>
            <person name="Schuster L.N."/>
            <person name="Chinwalla A."/>
            <person name="Delehaunty K."/>
            <person name="Dinkelacker I."/>
            <person name="Fulton L."/>
            <person name="Fulton R."/>
            <person name="Godfrey J."/>
            <person name="Minx P."/>
            <person name="Mitreva M."/>
            <person name="Roeseler W."/>
            <person name="Tian H."/>
            <person name="Witte H."/>
            <person name="Yang S.P."/>
            <person name="Wilson R.K."/>
            <person name="Sommer R.J."/>
        </authorList>
    </citation>
    <scope>NUCLEOTIDE SEQUENCE [LARGE SCALE GENOMIC DNA]</scope>
    <source>
        <strain evidence="4">PS312</strain>
    </source>
</reference>
<feature type="chain" id="PRO_5043388657" evidence="2">
    <location>
        <begin position="18"/>
        <end position="368"/>
    </location>
</feature>
<dbReference type="Proteomes" id="UP000005239">
    <property type="component" value="Unassembled WGS sequence"/>
</dbReference>
<feature type="compositionally biased region" description="Basic and acidic residues" evidence="1">
    <location>
        <begin position="191"/>
        <end position="202"/>
    </location>
</feature>
<evidence type="ECO:0000313" key="4">
    <source>
        <dbReference type="Proteomes" id="UP000005239"/>
    </source>
</evidence>
<feature type="signal peptide" evidence="2">
    <location>
        <begin position="1"/>
        <end position="17"/>
    </location>
</feature>
<organism evidence="3 4">
    <name type="scientific">Pristionchus pacificus</name>
    <name type="common">Parasitic nematode worm</name>
    <dbReference type="NCBI Taxonomy" id="54126"/>
    <lineage>
        <taxon>Eukaryota</taxon>
        <taxon>Metazoa</taxon>
        <taxon>Ecdysozoa</taxon>
        <taxon>Nematoda</taxon>
        <taxon>Chromadorea</taxon>
        <taxon>Rhabditida</taxon>
        <taxon>Rhabditina</taxon>
        <taxon>Diplogasteromorpha</taxon>
        <taxon>Diplogasteroidea</taxon>
        <taxon>Neodiplogasteridae</taxon>
        <taxon>Pristionchus</taxon>
    </lineage>
</organism>
<evidence type="ECO:0000313" key="3">
    <source>
        <dbReference type="EnsemblMetazoa" id="PPA42120.1"/>
    </source>
</evidence>
<dbReference type="AlphaFoldDB" id="A0A2A6C0D3"/>
<accession>A0A8R1Z253</accession>
<keyword evidence="2" id="KW-0732">Signal</keyword>